<dbReference type="EMBL" id="GBRH01253788">
    <property type="protein sequence ID" value="JAD44107.1"/>
    <property type="molecule type" value="Transcribed_RNA"/>
</dbReference>
<evidence type="ECO:0000313" key="1">
    <source>
        <dbReference type="EMBL" id="JAD44107.1"/>
    </source>
</evidence>
<accession>A0A0A9AAQ7</accession>
<sequence>MFVGYRAIAIKLYRENGASSYLIFLVGNCK</sequence>
<organism evidence="1">
    <name type="scientific">Arundo donax</name>
    <name type="common">Giant reed</name>
    <name type="synonym">Donax arundinaceus</name>
    <dbReference type="NCBI Taxonomy" id="35708"/>
    <lineage>
        <taxon>Eukaryota</taxon>
        <taxon>Viridiplantae</taxon>
        <taxon>Streptophyta</taxon>
        <taxon>Embryophyta</taxon>
        <taxon>Tracheophyta</taxon>
        <taxon>Spermatophyta</taxon>
        <taxon>Magnoliopsida</taxon>
        <taxon>Liliopsida</taxon>
        <taxon>Poales</taxon>
        <taxon>Poaceae</taxon>
        <taxon>PACMAD clade</taxon>
        <taxon>Arundinoideae</taxon>
        <taxon>Arundineae</taxon>
        <taxon>Arundo</taxon>
    </lineage>
</organism>
<dbReference type="AlphaFoldDB" id="A0A0A9AAQ7"/>
<protein>
    <submittedName>
        <fullName evidence="1">Uncharacterized protein</fullName>
    </submittedName>
</protein>
<proteinExistence type="predicted"/>
<reference evidence="1" key="2">
    <citation type="journal article" date="2015" name="Data Brief">
        <title>Shoot transcriptome of the giant reed, Arundo donax.</title>
        <authorList>
            <person name="Barrero R.A."/>
            <person name="Guerrero F.D."/>
            <person name="Moolhuijzen P."/>
            <person name="Goolsby J.A."/>
            <person name="Tidwell J."/>
            <person name="Bellgard S.E."/>
            <person name="Bellgard M.I."/>
        </authorList>
    </citation>
    <scope>NUCLEOTIDE SEQUENCE</scope>
    <source>
        <tissue evidence="1">Shoot tissue taken approximately 20 cm above the soil surface</tissue>
    </source>
</reference>
<reference evidence="1" key="1">
    <citation type="submission" date="2014-09" db="EMBL/GenBank/DDBJ databases">
        <authorList>
            <person name="Magalhaes I.L.F."/>
            <person name="Oliveira U."/>
            <person name="Santos F.R."/>
            <person name="Vidigal T.H.D.A."/>
            <person name="Brescovit A.D."/>
            <person name="Santos A.J."/>
        </authorList>
    </citation>
    <scope>NUCLEOTIDE SEQUENCE</scope>
    <source>
        <tissue evidence="1">Shoot tissue taken approximately 20 cm above the soil surface</tissue>
    </source>
</reference>
<name>A0A0A9AAQ7_ARUDO</name>